<dbReference type="EMBL" id="KE361644">
    <property type="protein sequence ID" value="EPQ26646.1"/>
    <property type="molecule type" value="Genomic_DNA"/>
</dbReference>
<feature type="compositionally biased region" description="Basic residues" evidence="3">
    <location>
        <begin position="91"/>
        <end position="102"/>
    </location>
</feature>
<dbReference type="InterPro" id="IPR036864">
    <property type="entry name" value="Zn2-C6_fun-type_DNA-bd_sf"/>
</dbReference>
<dbReference type="Pfam" id="PF04082">
    <property type="entry name" value="Fungal_trans"/>
    <property type="match status" value="1"/>
</dbReference>
<reference evidence="5 6" key="1">
    <citation type="journal article" date="2013" name="Plant Cell">
        <title>The transition from a phytopathogenic smut ancestor to an anamorphic biocontrol agent deciphered by comparative whole-genome analysis.</title>
        <authorList>
            <person name="Lefebvre F."/>
            <person name="Joly D.L."/>
            <person name="Labbe C."/>
            <person name="Teichmann B."/>
            <person name="Linning R."/>
            <person name="Belzile F."/>
            <person name="Bakkeren G."/>
            <person name="Belanger R.R."/>
        </authorList>
    </citation>
    <scope>NUCLEOTIDE SEQUENCE [LARGE SCALE GENOMIC DNA]</scope>
    <source>
        <strain evidence="5 6">PF-1</strain>
    </source>
</reference>
<feature type="compositionally biased region" description="Low complexity" evidence="3">
    <location>
        <begin position="570"/>
        <end position="581"/>
    </location>
</feature>
<dbReference type="GO" id="GO:0003677">
    <property type="term" value="F:DNA binding"/>
    <property type="evidence" value="ECO:0007669"/>
    <property type="project" value="UniProtKB-KW"/>
</dbReference>
<dbReference type="OrthoDB" id="3364175at2759"/>
<dbReference type="GO" id="GO:0006351">
    <property type="term" value="P:DNA-templated transcription"/>
    <property type="evidence" value="ECO:0007669"/>
    <property type="project" value="InterPro"/>
</dbReference>
<feature type="compositionally biased region" description="Basic residues" evidence="3">
    <location>
        <begin position="1"/>
        <end position="13"/>
    </location>
</feature>
<feature type="compositionally biased region" description="Basic and acidic residues" evidence="3">
    <location>
        <begin position="582"/>
        <end position="596"/>
    </location>
</feature>
<feature type="compositionally biased region" description="Low complexity" evidence="3">
    <location>
        <begin position="16"/>
        <end position="36"/>
    </location>
</feature>
<feature type="compositionally biased region" description="Gly residues" evidence="3">
    <location>
        <begin position="556"/>
        <end position="569"/>
    </location>
</feature>
<feature type="compositionally biased region" description="Pro residues" evidence="3">
    <location>
        <begin position="159"/>
        <end position="178"/>
    </location>
</feature>
<dbReference type="eggNOG" id="ENOG502SH59">
    <property type="taxonomic scope" value="Eukaryota"/>
</dbReference>
<evidence type="ECO:0000256" key="1">
    <source>
        <dbReference type="ARBA" id="ARBA00022723"/>
    </source>
</evidence>
<dbReference type="SMART" id="SM00906">
    <property type="entry name" value="Fungal_trans"/>
    <property type="match status" value="1"/>
</dbReference>
<dbReference type="Pfam" id="PF00172">
    <property type="entry name" value="Zn_clus"/>
    <property type="match status" value="1"/>
</dbReference>
<evidence type="ECO:0000256" key="3">
    <source>
        <dbReference type="SAM" id="MobiDB-lite"/>
    </source>
</evidence>
<feature type="region of interest" description="Disordered" evidence="3">
    <location>
        <begin position="1"/>
        <end position="44"/>
    </location>
</feature>
<feature type="domain" description="Zn(2)-C6 fungal-type" evidence="4">
    <location>
        <begin position="47"/>
        <end position="77"/>
    </location>
</feature>
<feature type="compositionally biased region" description="Low complexity" evidence="3">
    <location>
        <begin position="202"/>
        <end position="221"/>
    </location>
</feature>
<feature type="region of interest" description="Disordered" evidence="3">
    <location>
        <begin position="454"/>
        <end position="502"/>
    </location>
</feature>
<dbReference type="PROSITE" id="PS00463">
    <property type="entry name" value="ZN2_CY6_FUNGAL_1"/>
    <property type="match status" value="1"/>
</dbReference>
<protein>
    <recommendedName>
        <fullName evidence="4">Zn(2)-C6 fungal-type domain-containing protein</fullName>
    </recommendedName>
</protein>
<dbReference type="GO" id="GO:0000981">
    <property type="term" value="F:DNA-binding transcription factor activity, RNA polymerase II-specific"/>
    <property type="evidence" value="ECO:0007669"/>
    <property type="project" value="InterPro"/>
</dbReference>
<dbReference type="InterPro" id="IPR007219">
    <property type="entry name" value="XnlR_reg_dom"/>
</dbReference>
<feature type="region of interest" description="Disordered" evidence="3">
    <location>
        <begin position="966"/>
        <end position="1002"/>
    </location>
</feature>
<feature type="region of interest" description="Disordered" evidence="3">
    <location>
        <begin position="1037"/>
        <end position="1061"/>
    </location>
</feature>
<feature type="compositionally biased region" description="Gly residues" evidence="3">
    <location>
        <begin position="1051"/>
        <end position="1061"/>
    </location>
</feature>
<dbReference type="InterPro" id="IPR001138">
    <property type="entry name" value="Zn2Cys6_DnaBD"/>
</dbReference>
<evidence type="ECO:0000259" key="4">
    <source>
        <dbReference type="PROSITE" id="PS50048"/>
    </source>
</evidence>
<dbReference type="PANTHER" id="PTHR46910:SF1">
    <property type="entry name" value="MISCELLANEOUS ZN(II)2CYS6 TRANSCRIPTION FACTOR (EUROFUNG)-RELATED"/>
    <property type="match status" value="1"/>
</dbReference>
<feature type="region of interest" description="Disordered" evidence="3">
    <location>
        <begin position="856"/>
        <end position="933"/>
    </location>
</feature>
<keyword evidence="2" id="KW-0539">Nucleus</keyword>
<dbReference type="Proteomes" id="UP000053664">
    <property type="component" value="Unassembled WGS sequence"/>
</dbReference>
<dbReference type="AlphaFoldDB" id="A0A061H7S0"/>
<feature type="compositionally biased region" description="Pro residues" evidence="3">
    <location>
        <begin position="902"/>
        <end position="914"/>
    </location>
</feature>
<feature type="compositionally biased region" description="Pro residues" evidence="3">
    <location>
        <begin position="973"/>
        <end position="982"/>
    </location>
</feature>
<feature type="compositionally biased region" description="Low complexity" evidence="3">
    <location>
        <begin position="149"/>
        <end position="158"/>
    </location>
</feature>
<dbReference type="CDD" id="cd00067">
    <property type="entry name" value="GAL4"/>
    <property type="match status" value="1"/>
</dbReference>
<dbReference type="KEGG" id="pfp:PFL1_05967"/>
<dbReference type="PANTHER" id="PTHR46910">
    <property type="entry name" value="TRANSCRIPTION FACTOR PDR1"/>
    <property type="match status" value="1"/>
</dbReference>
<feature type="region of interest" description="Disordered" evidence="3">
    <location>
        <begin position="82"/>
        <end position="229"/>
    </location>
</feature>
<feature type="compositionally biased region" description="Low complexity" evidence="3">
    <location>
        <begin position="103"/>
        <end position="129"/>
    </location>
</feature>
<dbReference type="PROSITE" id="PS50048">
    <property type="entry name" value="ZN2_CY6_FUNGAL_2"/>
    <property type="match status" value="1"/>
</dbReference>
<gene>
    <name evidence="5" type="ORF">PFL1_05967</name>
</gene>
<name>A0A061H7S0_9BASI</name>
<organism evidence="5 6">
    <name type="scientific">Pseudozyma flocculosa PF-1</name>
    <dbReference type="NCBI Taxonomy" id="1277687"/>
    <lineage>
        <taxon>Eukaryota</taxon>
        <taxon>Fungi</taxon>
        <taxon>Dikarya</taxon>
        <taxon>Basidiomycota</taxon>
        <taxon>Ustilaginomycotina</taxon>
        <taxon>Ustilaginomycetes</taxon>
        <taxon>Ustilaginales</taxon>
        <taxon>Ustilaginaceae</taxon>
        <taxon>Pseudozyma</taxon>
    </lineage>
</organism>
<dbReference type="InterPro" id="IPR050987">
    <property type="entry name" value="AtrR-like"/>
</dbReference>
<feature type="compositionally biased region" description="Gly residues" evidence="3">
    <location>
        <begin position="987"/>
        <end position="1002"/>
    </location>
</feature>
<dbReference type="RefSeq" id="XP_007881693.1">
    <property type="nucleotide sequence ID" value="XM_007883502.1"/>
</dbReference>
<dbReference type="GO" id="GO:0008270">
    <property type="term" value="F:zinc ion binding"/>
    <property type="evidence" value="ECO:0007669"/>
    <property type="project" value="InterPro"/>
</dbReference>
<keyword evidence="1" id="KW-0479">Metal-binding</keyword>
<evidence type="ECO:0000313" key="5">
    <source>
        <dbReference type="EMBL" id="EPQ26646.1"/>
    </source>
</evidence>
<accession>A0A061H7S0</accession>
<dbReference type="SMART" id="SM00066">
    <property type="entry name" value="GAL4"/>
    <property type="match status" value="1"/>
</dbReference>
<dbReference type="HOGENOM" id="CLU_010508_2_0_1"/>
<dbReference type="GeneID" id="19320049"/>
<dbReference type="Gene3D" id="4.10.240.10">
    <property type="entry name" value="Zn(2)-C6 fungal-type DNA-binding domain"/>
    <property type="match status" value="1"/>
</dbReference>
<dbReference type="SUPFAM" id="SSF57701">
    <property type="entry name" value="Zn2/Cys6 DNA-binding domain"/>
    <property type="match status" value="1"/>
</dbReference>
<evidence type="ECO:0000256" key="2">
    <source>
        <dbReference type="ARBA" id="ARBA00023242"/>
    </source>
</evidence>
<sequence length="1061" mass="112283">MDHHSLANHRPHNAHPTPASGSSSSASTTAADADAPPNRKRKRLSHACQACRARKVRCDESLPACRNCVRAQIQCITTDPRRPHLASVSRTRARSRSPHHAHASPASQPSSSSSSSQRQQQQQQQQQQPNANRHHLPRPPFDNHRRTSSHAAAAAAAQYPPPLLPPPPLPPPSLPSRPHPSHPDHDPTRPLQRHFSTNTQLSASAASPASTHHTSPHSAAPDPNDLVGNALGGASTKLISDSLAQDRFKYLGPSNLQVFSRWIDLLLVRLNGSTARQPNALFQHFEHGRIHSEEHHPPSPLIAPLPALSPLRTFDDCLDDFLDGPNALFPILEPVSFRQEAHRAIRHLHLDRAAPRIDPISPYQIPLLASIYLVTALALLELPQPNDAERYLAAAYSLYGHIVGVPYLSSVQAMLLLHLTLRAKNKDGAAWQALGQAIRIAYSIGLHRAFHHHHLHPPAAAPPPPHAPHQVAPAASASSSSSSSSSSSGQRRRPSSQPLQPDHATAAVLDAFKARLWWCCYALDKVSTLDSGRPTMIHDGDVGLPLPQFRGPPPEGGGRGGADGGGGGSSSNYNNSNSHTSSDARGRDGSKAARRSAVRDQDANYFASLVALCRLQGEIHDALYTSHLGPHFGEADLFANLARLDQQLVDWHQDLVHAMGLPTGGGDEGVLGASTRRADLQVLFLLTLYHFTLISMHRASVMLDTALYRHHVTLHLPPPSHGRLVAAEAICKSSARSIIRLLSQYRSLYRSRSARQVSGTVPLAAVYVLAICVVKHPHDYTVVSDLGLIQSIGRTVEADYTNDGMPAGFTGIVGALTRLAERCIGMVGSREGSPAPGAYSHPNDFSGDVGRSTATAAATAATRDHSASSSCGAAAVHPMGGGVDGHAPLPHDGPPSAAAAAAPPPPPPMPPAPPLAAAGHAGSGDAGEGMMEGDLATSLPQVNLEPFWRSLGFGQVSQPLQYPPAYEGTPFAPHAPPPPPHLPDVVNGGGVGEGEGGGAGGMTTAGMPTMDDFWQLDLENPDDLVFATLGLPDLSAFLPPAPSTAAAATGTGTGQEEGQGR</sequence>
<feature type="compositionally biased region" description="Low complexity" evidence="3">
    <location>
        <begin position="468"/>
        <end position="501"/>
    </location>
</feature>
<proteinExistence type="predicted"/>
<evidence type="ECO:0000313" key="6">
    <source>
        <dbReference type="Proteomes" id="UP000053664"/>
    </source>
</evidence>
<feature type="region of interest" description="Disordered" evidence="3">
    <location>
        <begin position="539"/>
        <end position="596"/>
    </location>
</feature>
<dbReference type="GO" id="GO:0005634">
    <property type="term" value="C:nucleus"/>
    <property type="evidence" value="ECO:0007669"/>
    <property type="project" value="UniProtKB-SubCell"/>
</dbReference>
<dbReference type="CDD" id="cd12148">
    <property type="entry name" value="fungal_TF_MHR"/>
    <property type="match status" value="1"/>
</dbReference>